<dbReference type="STRING" id="497965.Cyan7822_0526"/>
<protein>
    <submittedName>
        <fullName evidence="2">Uncharacterized protein</fullName>
    </submittedName>
</protein>
<feature type="compositionally biased region" description="Polar residues" evidence="1">
    <location>
        <begin position="330"/>
        <end position="350"/>
    </location>
</feature>
<gene>
    <name evidence="2" type="ordered locus">Cyan7822_0526</name>
</gene>
<name>E0U8D0_GLOV7</name>
<feature type="compositionally biased region" description="Basic and acidic residues" evidence="1">
    <location>
        <begin position="446"/>
        <end position="464"/>
    </location>
</feature>
<feature type="region of interest" description="Disordered" evidence="1">
    <location>
        <begin position="306"/>
        <end position="416"/>
    </location>
</feature>
<dbReference type="Proteomes" id="UP000008206">
    <property type="component" value="Chromosome"/>
</dbReference>
<evidence type="ECO:0000313" key="3">
    <source>
        <dbReference type="Proteomes" id="UP000008206"/>
    </source>
</evidence>
<dbReference type="EMBL" id="CP002198">
    <property type="protein sequence ID" value="ADN12566.1"/>
    <property type="molecule type" value="Genomic_DNA"/>
</dbReference>
<dbReference type="HOGENOM" id="CLU_626790_0_0_3"/>
<feature type="region of interest" description="Disordered" evidence="1">
    <location>
        <begin position="446"/>
        <end position="467"/>
    </location>
</feature>
<accession>E0U8D0</accession>
<sequence length="481" mass="54843">MNSNFNTIDPNQSNVSDLAVIIKVISDEDRLPEDEHKKAAKAFLLSDSIASGIARDFAFVQKIPQYIKEIIENKSWECLYVAKGVTTPYYCRYTKGTDSDNFRAFITAKRPNGLETTINVVDNILNSDYEVQRLFRTLVYESRQGERTDLTEETSHLEDGKLKTAQQERIRAANRAAEAIPIIGELLDRGLIAIDLAAKLGRDIKDPDHLTADEREYVEMRDLIGLRINQYINTNIIPEDEYKEPAYSRELNSFVKDLLGIKDRSKSVRMDNPKKAADKLLQFYQGEKLKTLINFLQQGLEPSSKELKALPEAKETEETEKKELIDPIKNNISNGSLSNKQIEPEQVTNESKIDEVISAQKQESSNSRETNEQETQTSTTIIDAVTTLSQEENTERRQENVNPNKSSEDIEEMRLTPSELAKRLRLKQGSLSNAVTKYKDDFPEWTKKRDPDGIGWQKSDEKRGRSPLYIPFKSKNISINA</sequence>
<evidence type="ECO:0000313" key="2">
    <source>
        <dbReference type="EMBL" id="ADN12566.1"/>
    </source>
</evidence>
<evidence type="ECO:0000256" key="1">
    <source>
        <dbReference type="SAM" id="MobiDB-lite"/>
    </source>
</evidence>
<organism evidence="2 3">
    <name type="scientific">Gloeothece verrucosa (strain PCC 7822)</name>
    <name type="common">Cyanothece sp. (strain PCC 7822)</name>
    <dbReference type="NCBI Taxonomy" id="497965"/>
    <lineage>
        <taxon>Bacteria</taxon>
        <taxon>Bacillati</taxon>
        <taxon>Cyanobacteriota</taxon>
        <taxon>Cyanophyceae</taxon>
        <taxon>Oscillatoriophycideae</taxon>
        <taxon>Chroococcales</taxon>
        <taxon>Aphanothecaceae</taxon>
        <taxon>Gloeothece</taxon>
        <taxon>Gloeothece verrucosa</taxon>
    </lineage>
</organism>
<dbReference type="KEGG" id="cyj:Cyan7822_0526"/>
<dbReference type="RefSeq" id="WP_013320676.1">
    <property type="nucleotide sequence ID" value="NC_014501.1"/>
</dbReference>
<dbReference type="AlphaFoldDB" id="E0U8D0"/>
<dbReference type="OrthoDB" id="512125at2"/>
<keyword evidence="3" id="KW-1185">Reference proteome</keyword>
<feature type="compositionally biased region" description="Basic and acidic residues" evidence="1">
    <location>
        <begin position="306"/>
        <end position="326"/>
    </location>
</feature>
<reference evidence="3" key="1">
    <citation type="journal article" date="2011" name="MBio">
        <title>Novel metabolic attributes of the genus Cyanothece, comprising a group of unicellular nitrogen-fixing Cyanobacteria.</title>
        <authorList>
            <person name="Bandyopadhyay A."/>
            <person name="Elvitigala T."/>
            <person name="Welsh E."/>
            <person name="Stockel J."/>
            <person name="Liberton M."/>
            <person name="Min H."/>
            <person name="Sherman L.A."/>
            <person name="Pakrasi H.B."/>
        </authorList>
    </citation>
    <scope>NUCLEOTIDE SEQUENCE [LARGE SCALE GENOMIC DNA]</scope>
    <source>
        <strain evidence="3">PCC 7822</strain>
    </source>
</reference>
<proteinExistence type="predicted"/>